<reference evidence="1 2" key="1">
    <citation type="submission" date="2018-11" db="EMBL/GenBank/DDBJ databases">
        <title>Genomic Encyclopedia of Type Strains, Phase IV (KMG-IV): sequencing the most valuable type-strain genomes for metagenomic binning, comparative biology and taxonomic classification.</title>
        <authorList>
            <person name="Goeker M."/>
        </authorList>
    </citation>
    <scope>NUCLEOTIDE SEQUENCE [LARGE SCALE GENOMIC DNA]</scope>
    <source>
        <strain evidence="1 2">DSM 100316</strain>
    </source>
</reference>
<keyword evidence="2" id="KW-1185">Reference proteome</keyword>
<evidence type="ECO:0000313" key="1">
    <source>
        <dbReference type="EMBL" id="ROS05118.1"/>
    </source>
</evidence>
<sequence>MSSLKRRDFVKGVSAFVCMSSVPLSLTYSSRAKASFGAIEASELPGFQGHYCAAISTSREGSIIGLMRNEKARVADWEGEVLGGKDEAVIWLPDGSHKRLSTPIHGQMSQIQSVSSTGVSCGLFQNNNGVLQAFTWENEVWTQLEGLRQDARCRASGVNAQKIVVGNAVKGRADVPVYWDSTISLSPQLLPIPEGFRGVASGVNDEGFVVGYITAINSAIAHPVVWFDKDSLPQKLATPSSVISASATGIASDGTIFGSVQDKSGVFKAACWRGDEVNLINGIGDNRSKVLSVSEAGVAVGSYMSKDREFKLFAWKDNRSVDLQGLGGRLQCVYSISDNGVACGMSQDLSGDSRAVTWNVDSI</sequence>
<dbReference type="PROSITE" id="PS51318">
    <property type="entry name" value="TAT"/>
    <property type="match status" value="1"/>
</dbReference>
<dbReference type="EMBL" id="RKHR01000003">
    <property type="protein sequence ID" value="ROS05118.1"/>
    <property type="molecule type" value="Genomic_DNA"/>
</dbReference>
<evidence type="ECO:0000313" key="2">
    <source>
        <dbReference type="Proteomes" id="UP000275394"/>
    </source>
</evidence>
<dbReference type="InterPro" id="IPR006311">
    <property type="entry name" value="TAT_signal"/>
</dbReference>
<organism evidence="1 2">
    <name type="scientific">Sinobacterium caligoides</name>
    <dbReference type="NCBI Taxonomy" id="933926"/>
    <lineage>
        <taxon>Bacteria</taxon>
        <taxon>Pseudomonadati</taxon>
        <taxon>Pseudomonadota</taxon>
        <taxon>Gammaproteobacteria</taxon>
        <taxon>Cellvibrionales</taxon>
        <taxon>Spongiibacteraceae</taxon>
        <taxon>Sinobacterium</taxon>
    </lineage>
</organism>
<proteinExistence type="predicted"/>
<gene>
    <name evidence="1" type="ORF">EDC56_0643</name>
</gene>
<comment type="caution">
    <text evidence="1">The sequence shown here is derived from an EMBL/GenBank/DDBJ whole genome shotgun (WGS) entry which is preliminary data.</text>
</comment>
<dbReference type="RefSeq" id="WP_148059295.1">
    <property type="nucleotide sequence ID" value="NZ_RKHR01000003.1"/>
</dbReference>
<dbReference type="AlphaFoldDB" id="A0A3N2DZ48"/>
<dbReference type="OrthoDB" id="6510662at2"/>
<protein>
    <submittedName>
        <fullName evidence="1">Putative membrane protein</fullName>
    </submittedName>
</protein>
<name>A0A3N2DZ48_9GAMM</name>
<accession>A0A3N2DZ48</accession>
<dbReference type="Proteomes" id="UP000275394">
    <property type="component" value="Unassembled WGS sequence"/>
</dbReference>